<feature type="signal peptide" evidence="1">
    <location>
        <begin position="1"/>
        <end position="22"/>
    </location>
</feature>
<reference evidence="2 3" key="1">
    <citation type="submission" date="2023-04" db="EMBL/GenBank/DDBJ databases">
        <title>Genome dynamics across the evolutionary transition to endosymbiosis.</title>
        <authorList>
            <person name="Siozios S."/>
            <person name="Nadal-Jimenez P."/>
            <person name="Azagi T."/>
            <person name="Sprong H."/>
            <person name="Frost C.L."/>
            <person name="Parratt S.R."/>
            <person name="Taylor G."/>
            <person name="Brettell L."/>
            <person name="Lew K.C."/>
            <person name="Croft L."/>
            <person name="King K.C."/>
            <person name="Brockhurst M.A."/>
            <person name="Hypsa V."/>
            <person name="Novakova E."/>
            <person name="Darby A.C."/>
            <person name="Hurst G.D.D."/>
        </authorList>
    </citation>
    <scope>NUCLEOTIDE SEQUENCE [LARGE SCALE GENOMIC DNA]</scope>
    <source>
        <strain evidence="3">aApi_AU</strain>
    </source>
</reference>
<evidence type="ECO:0000313" key="2">
    <source>
        <dbReference type="EMBL" id="WGO84190.1"/>
    </source>
</evidence>
<evidence type="ECO:0000313" key="3">
    <source>
        <dbReference type="Proteomes" id="UP001231859"/>
    </source>
</evidence>
<dbReference type="Proteomes" id="UP001231859">
    <property type="component" value="Chromosome"/>
</dbReference>
<sequence length="69" mass="7617">MKTLSKVLTVLSLVGISFISLANQDQNRENSSIGDINQKADCTIDNEGYPICKIQPGQFYDPPSDIDQK</sequence>
<dbReference type="RefSeq" id="WP_280939212.1">
    <property type="nucleotide sequence ID" value="NZ_CP123759.1"/>
</dbReference>
<feature type="chain" id="PRO_5046094612" evidence="1">
    <location>
        <begin position="23"/>
        <end position="69"/>
    </location>
</feature>
<keyword evidence="3" id="KW-1185">Reference proteome</keyword>
<accession>A0ABY8P3X1</accession>
<dbReference type="EMBL" id="CP123759">
    <property type="protein sequence ID" value="WGO84190.1"/>
    <property type="molecule type" value="Genomic_DNA"/>
</dbReference>
<gene>
    <name evidence="2" type="ORF">QG404_04665</name>
</gene>
<keyword evidence="1" id="KW-0732">Signal</keyword>
<organism evidence="2 3">
    <name type="scientific">Arsenophonus apicola</name>
    <dbReference type="NCBI Taxonomy" id="2879119"/>
    <lineage>
        <taxon>Bacteria</taxon>
        <taxon>Pseudomonadati</taxon>
        <taxon>Pseudomonadota</taxon>
        <taxon>Gammaproteobacteria</taxon>
        <taxon>Enterobacterales</taxon>
        <taxon>Morganellaceae</taxon>
        <taxon>Arsenophonus</taxon>
    </lineage>
</organism>
<proteinExistence type="predicted"/>
<name>A0ABY8P3X1_9GAMM</name>
<protein>
    <submittedName>
        <fullName evidence="2">Uncharacterized protein</fullName>
    </submittedName>
</protein>
<evidence type="ECO:0000256" key="1">
    <source>
        <dbReference type="SAM" id="SignalP"/>
    </source>
</evidence>